<dbReference type="Proteomes" id="UP000798662">
    <property type="component" value="Chromosome 3"/>
</dbReference>
<evidence type="ECO:0000313" key="2">
    <source>
        <dbReference type="Proteomes" id="UP000798662"/>
    </source>
</evidence>
<evidence type="ECO:0000313" key="1">
    <source>
        <dbReference type="EMBL" id="KAK1868533.1"/>
    </source>
</evidence>
<sequence length="577" mass="61117">MARPTLKDLNVVSRSYHFFIRLSENFGWRFVIVLLSAFVGVKGVLYTLGNSSYLPYIRVKAGVTDAARYQAFLTVARLPWSLKAMIGMVSDLLPVAGLHKRYYILGSAMMGTAASVVLSAAPIRRWGGGVFAAVLLFLVSLESATVDLLIQGVYARMMVAQPETGADLVTAVWVFIMFGTIGGAGLVAIFADKDPSLFFWVSLPFAAQILVPIAVGWLPEDPAVAGVRAAKWQANKKYFGLAVLMSAGALGLGAASLWGSAVVQAAYSITVSVVLCAASLWLLPPLIGKAQVYMFLTSAMNLQLRGAFDVFYTGDEVCIPGGPNFDNAFYLSYSVMIGSLAGVAGVSLFQMVLSRTWYRRAFWTTTVLQVVAAIIDITIVQRWNRRVGVSDKLFYVLGDAIVQEIVLMLDWMPAIVLTSKLCPIGVESTVYALLAGFQNFGQSVSSSLGVLALDLGGIQTPDDALCDFSNLTLLIIIGHIVLPLLTIPLTFWLIPNAKMTDDLVGGLPMMGEAEKDDSDGSDAGSNSSDCSGEAGGGTDATGVEGRGGPLAPAEDVPPLVAPVSVSAPVAADGAAPL</sequence>
<dbReference type="EMBL" id="CM020620">
    <property type="protein sequence ID" value="KAK1868533.1"/>
    <property type="molecule type" value="Genomic_DNA"/>
</dbReference>
<organism evidence="1 2">
    <name type="scientific">Pyropia yezoensis</name>
    <name type="common">Susabi-nori</name>
    <name type="synonym">Porphyra yezoensis</name>
    <dbReference type="NCBI Taxonomy" id="2788"/>
    <lineage>
        <taxon>Eukaryota</taxon>
        <taxon>Rhodophyta</taxon>
        <taxon>Bangiophyceae</taxon>
        <taxon>Bangiales</taxon>
        <taxon>Bangiaceae</taxon>
        <taxon>Pyropia</taxon>
    </lineage>
</organism>
<name>A0ACC3CFE2_PYRYE</name>
<accession>A0ACC3CFE2</accession>
<gene>
    <name evidence="1" type="ORF">I4F81_011019</name>
</gene>
<comment type="caution">
    <text evidence="1">The sequence shown here is derived from an EMBL/GenBank/DDBJ whole genome shotgun (WGS) entry which is preliminary data.</text>
</comment>
<proteinExistence type="predicted"/>
<reference evidence="1" key="1">
    <citation type="submission" date="2019-11" db="EMBL/GenBank/DDBJ databases">
        <title>Nori genome reveals adaptations in red seaweeds to the harsh intertidal environment.</title>
        <authorList>
            <person name="Wang D."/>
            <person name="Mao Y."/>
        </authorList>
    </citation>
    <scope>NUCLEOTIDE SEQUENCE</scope>
    <source>
        <tissue evidence="1">Gametophyte</tissue>
    </source>
</reference>
<keyword evidence="2" id="KW-1185">Reference proteome</keyword>
<protein>
    <submittedName>
        <fullName evidence="1">Uncharacterized protein</fullName>
    </submittedName>
</protein>